<accession>A0A561TSC0</accession>
<organism evidence="2 3">
    <name type="scientific">Kitasatospora viridis</name>
    <dbReference type="NCBI Taxonomy" id="281105"/>
    <lineage>
        <taxon>Bacteria</taxon>
        <taxon>Bacillati</taxon>
        <taxon>Actinomycetota</taxon>
        <taxon>Actinomycetes</taxon>
        <taxon>Kitasatosporales</taxon>
        <taxon>Streptomycetaceae</taxon>
        <taxon>Kitasatospora</taxon>
    </lineage>
</organism>
<reference evidence="2 3" key="1">
    <citation type="submission" date="2019-06" db="EMBL/GenBank/DDBJ databases">
        <title>Sequencing the genomes of 1000 actinobacteria strains.</title>
        <authorList>
            <person name="Klenk H.-P."/>
        </authorList>
    </citation>
    <scope>NUCLEOTIDE SEQUENCE [LARGE SCALE GENOMIC DNA]</scope>
    <source>
        <strain evidence="2 3">DSM 44826</strain>
    </source>
</reference>
<dbReference type="InterPro" id="IPR036736">
    <property type="entry name" value="ACP-like_sf"/>
</dbReference>
<sequence>MTVSEQTTDRTPPTTERVLGENTAEWVLGEITAMLAEVLDEYGLQDAEVTMATRFTEDLELESIDLVTLAGQLQERWGERVNFAEFLAGMELDEIIDLTVGRLVDYVVAQLTTDDHDERG</sequence>
<dbReference type="PROSITE" id="PS50075">
    <property type="entry name" value="CARRIER"/>
    <property type="match status" value="1"/>
</dbReference>
<dbReference type="Gene3D" id="1.10.1200.10">
    <property type="entry name" value="ACP-like"/>
    <property type="match status" value="1"/>
</dbReference>
<feature type="domain" description="Carrier" evidence="1">
    <location>
        <begin position="25"/>
        <end position="103"/>
    </location>
</feature>
<name>A0A561TSC0_9ACTN</name>
<dbReference type="EMBL" id="VIWT01000003">
    <property type="protein sequence ID" value="TWF90009.1"/>
    <property type="molecule type" value="Genomic_DNA"/>
</dbReference>
<comment type="caution">
    <text evidence="2">The sequence shown here is derived from an EMBL/GenBank/DDBJ whole genome shotgun (WGS) entry which is preliminary data.</text>
</comment>
<evidence type="ECO:0000313" key="2">
    <source>
        <dbReference type="EMBL" id="TWF90009.1"/>
    </source>
</evidence>
<dbReference type="Pfam" id="PF00550">
    <property type="entry name" value="PP-binding"/>
    <property type="match status" value="1"/>
</dbReference>
<proteinExistence type="predicted"/>
<dbReference type="SUPFAM" id="SSF47336">
    <property type="entry name" value="ACP-like"/>
    <property type="match status" value="1"/>
</dbReference>
<dbReference type="Proteomes" id="UP000317940">
    <property type="component" value="Unassembled WGS sequence"/>
</dbReference>
<protein>
    <submittedName>
        <fullName evidence="2">Acyl carrier protein</fullName>
    </submittedName>
</protein>
<evidence type="ECO:0000313" key="3">
    <source>
        <dbReference type="Proteomes" id="UP000317940"/>
    </source>
</evidence>
<gene>
    <name evidence="2" type="ORF">FHX73_1353</name>
</gene>
<evidence type="ECO:0000259" key="1">
    <source>
        <dbReference type="PROSITE" id="PS50075"/>
    </source>
</evidence>
<keyword evidence="3" id="KW-1185">Reference proteome</keyword>
<dbReference type="InterPro" id="IPR009081">
    <property type="entry name" value="PP-bd_ACP"/>
</dbReference>
<dbReference type="AlphaFoldDB" id="A0A561TSC0"/>